<keyword evidence="7" id="KW-0378">Hydrolase</keyword>
<keyword evidence="19" id="KW-1185">Reference proteome</keyword>
<evidence type="ECO:0000256" key="5">
    <source>
        <dbReference type="ARBA" id="ARBA00022679"/>
    </source>
</evidence>
<dbReference type="RefSeq" id="WP_239575562.1">
    <property type="nucleotide sequence ID" value="NZ_JAFBEC010000008.1"/>
</dbReference>
<name>A0ABS2PF45_9BACL</name>
<dbReference type="SUPFAM" id="SSF53955">
    <property type="entry name" value="Lysozyme-like"/>
    <property type="match status" value="1"/>
</dbReference>
<dbReference type="GO" id="GO:0016746">
    <property type="term" value="F:acyltransferase activity"/>
    <property type="evidence" value="ECO:0007669"/>
    <property type="project" value="UniProtKB-KW"/>
</dbReference>
<keyword evidence="3" id="KW-0645">Protease</keyword>
<dbReference type="EC" id="2.4.1.129" evidence="18"/>
<evidence type="ECO:0000256" key="3">
    <source>
        <dbReference type="ARBA" id="ARBA00022670"/>
    </source>
</evidence>
<keyword evidence="4 18" id="KW-0328">Glycosyltransferase</keyword>
<protein>
    <submittedName>
        <fullName evidence="18">Penicillin-binding protein 2A</fullName>
        <ecNumber evidence="18">2.3.2.-</ecNumber>
        <ecNumber evidence="18">2.4.1.129</ecNumber>
    </submittedName>
</protein>
<dbReference type="Pfam" id="PF00905">
    <property type="entry name" value="Transpeptidase"/>
    <property type="match status" value="1"/>
</dbReference>
<keyword evidence="11" id="KW-0472">Membrane</keyword>
<dbReference type="SUPFAM" id="SSF56601">
    <property type="entry name" value="beta-lactamase/transpeptidase-like"/>
    <property type="match status" value="1"/>
</dbReference>
<dbReference type="NCBIfam" id="TIGR02074">
    <property type="entry name" value="PBP_1a_fam"/>
    <property type="match status" value="1"/>
</dbReference>
<accession>A0ABS2PF45</accession>
<keyword evidence="9" id="KW-0573">Peptidoglycan synthesis</keyword>
<evidence type="ECO:0000256" key="9">
    <source>
        <dbReference type="ARBA" id="ARBA00022984"/>
    </source>
</evidence>
<keyword evidence="5 18" id="KW-0808">Transferase</keyword>
<sequence length="719" mass="79676">MKPKKMNKYVFISIVAVLSTFVLAFGSYASALIAGNLLTDEDKLNFAQTTTVVDEQGDQIARLYIEDRENVSIDEIPEHVQHAFISVEDHRFYDHQGVDFIAIGRALYRDILAGAAVEGGSTITQQLAKNVYLENEKTLMRKTKEVLISMNLERQFSKDTLLEMYLNQIYFGHGVYGIERASEQYFGKSAKDLTIAEGALLAAIPKAPYNYSPASDVERAEKRRGTVLALMERHGYINNETREAAAQTAIQTDLHTEPDMHPAWFTYVDMLITESIEKHGISEQQILTGGYRIEVPIHKDVQMAAYEAFQENGNFPGESEQVQASYVLLDNDTGAVKAVQGGRDYVRKGLNRTTIKRQPGSSFKPLSVFAPALESGEYKPYSMLKDEKLEYGDYSPSNVTNEYQGNITMRDAIVQSTNTSAVWLLNEMGIDQGLEWANEAVTPFKDEGLSVALGGMSEGVTPLDMASAYTSFANGGVKSDPYFISSIRTKSGNNLIEPAIEQQRLLSEQNAWYMTRMLEGAVEEGTGRPGETNHALAGKTGTTNFEGVEGANRDAWFVGYTPQYTGALWMGYDSTTEEQHLQEGSAYPTRLFKQLVNTEPVTEQGVAFMKPDGVQDLESPVQLAQVDDLDAELTLEGEGFLNVELRWTAAEDDRLVYNIYEVKGGEASKVGEVTGKGTYTVNRANVFSLNDYMVVPYNPQTGQEGEPSNVAGVQFMSLF</sequence>
<proteinExistence type="predicted"/>
<keyword evidence="2" id="KW-0121">Carboxypeptidase</keyword>
<dbReference type="InterPro" id="IPR050396">
    <property type="entry name" value="Glycosyltr_51/Transpeptidase"/>
</dbReference>
<dbReference type="PANTHER" id="PTHR32282:SF32">
    <property type="entry name" value="PENICILLIN-BINDING PROTEIN 2A"/>
    <property type="match status" value="1"/>
</dbReference>
<evidence type="ECO:0000256" key="13">
    <source>
        <dbReference type="ARBA" id="ARBA00023316"/>
    </source>
</evidence>
<dbReference type="InterPro" id="IPR001264">
    <property type="entry name" value="Glyco_trans_51"/>
</dbReference>
<feature type="domain" description="Glycosyl transferase family 51" evidence="17">
    <location>
        <begin position="58"/>
        <end position="231"/>
    </location>
</feature>
<evidence type="ECO:0000256" key="12">
    <source>
        <dbReference type="ARBA" id="ARBA00023268"/>
    </source>
</evidence>
<keyword evidence="18" id="KW-0012">Acyltransferase</keyword>
<keyword evidence="10" id="KW-1133">Transmembrane helix</keyword>
<dbReference type="InterPro" id="IPR012338">
    <property type="entry name" value="Beta-lactam/transpept-like"/>
</dbReference>
<evidence type="ECO:0000259" key="16">
    <source>
        <dbReference type="Pfam" id="PF00905"/>
    </source>
</evidence>
<evidence type="ECO:0000256" key="14">
    <source>
        <dbReference type="ARBA" id="ARBA00034000"/>
    </source>
</evidence>
<evidence type="ECO:0000256" key="10">
    <source>
        <dbReference type="ARBA" id="ARBA00022989"/>
    </source>
</evidence>
<dbReference type="EC" id="2.3.2.-" evidence="18"/>
<evidence type="ECO:0000313" key="18">
    <source>
        <dbReference type="EMBL" id="MBM7633944.1"/>
    </source>
</evidence>
<dbReference type="Proteomes" id="UP000741863">
    <property type="component" value="Unassembled WGS sequence"/>
</dbReference>
<evidence type="ECO:0000256" key="7">
    <source>
        <dbReference type="ARBA" id="ARBA00022801"/>
    </source>
</evidence>
<keyword evidence="1" id="KW-1003">Cell membrane</keyword>
<comment type="catalytic activity">
    <reaction evidence="14">
        <text>Preferential cleavage: (Ac)2-L-Lys-D-Ala-|-D-Ala. Also transpeptidation of peptidyl-alanyl moieties that are N-acyl substituents of D-alanine.</text>
        <dbReference type="EC" id="3.4.16.4"/>
    </reaction>
</comment>
<dbReference type="Gene3D" id="1.10.3810.10">
    <property type="entry name" value="Biosynthetic peptidoglycan transglycosylase-like"/>
    <property type="match status" value="1"/>
</dbReference>
<dbReference type="Pfam" id="PF00912">
    <property type="entry name" value="Transgly"/>
    <property type="match status" value="1"/>
</dbReference>
<dbReference type="InterPro" id="IPR036950">
    <property type="entry name" value="PBP_transglycosylase"/>
</dbReference>
<evidence type="ECO:0000259" key="17">
    <source>
        <dbReference type="Pfam" id="PF00912"/>
    </source>
</evidence>
<evidence type="ECO:0000256" key="8">
    <source>
        <dbReference type="ARBA" id="ARBA00022960"/>
    </source>
</evidence>
<comment type="caution">
    <text evidence="18">The sequence shown here is derived from an EMBL/GenBank/DDBJ whole genome shotgun (WGS) entry which is preliminary data.</text>
</comment>
<feature type="domain" description="Penicillin-binding protein transpeptidase" evidence="16">
    <location>
        <begin position="325"/>
        <end position="596"/>
    </location>
</feature>
<evidence type="ECO:0000256" key="1">
    <source>
        <dbReference type="ARBA" id="ARBA00022475"/>
    </source>
</evidence>
<dbReference type="InterPro" id="IPR023346">
    <property type="entry name" value="Lysozyme-like_dom_sf"/>
</dbReference>
<keyword evidence="8" id="KW-0133">Cell shape</keyword>
<dbReference type="EMBL" id="JAFBEC010000008">
    <property type="protein sequence ID" value="MBM7633944.1"/>
    <property type="molecule type" value="Genomic_DNA"/>
</dbReference>
<keyword evidence="6" id="KW-0812">Transmembrane</keyword>
<keyword evidence="13" id="KW-0961">Cell wall biogenesis/degradation</keyword>
<evidence type="ECO:0000313" key="19">
    <source>
        <dbReference type="Proteomes" id="UP000741863"/>
    </source>
</evidence>
<reference evidence="18 19" key="1">
    <citation type="submission" date="2021-01" db="EMBL/GenBank/DDBJ databases">
        <title>Genomic Encyclopedia of Type Strains, Phase IV (KMG-IV): sequencing the most valuable type-strain genomes for metagenomic binning, comparative biology and taxonomic classification.</title>
        <authorList>
            <person name="Goeker M."/>
        </authorList>
    </citation>
    <scope>NUCLEOTIDE SEQUENCE [LARGE SCALE GENOMIC DNA]</scope>
    <source>
        <strain evidence="18 19">DSM 25540</strain>
    </source>
</reference>
<comment type="catalytic activity">
    <reaction evidence="15">
        <text>[GlcNAc-(1-&gt;4)-Mur2Ac(oyl-L-Ala-gamma-D-Glu-L-Lys-D-Ala-D-Ala)](n)-di-trans,octa-cis-undecaprenyl diphosphate + beta-D-GlcNAc-(1-&gt;4)-Mur2Ac(oyl-L-Ala-gamma-D-Glu-L-Lys-D-Ala-D-Ala)-di-trans,octa-cis-undecaprenyl diphosphate = [GlcNAc-(1-&gt;4)-Mur2Ac(oyl-L-Ala-gamma-D-Glu-L-Lys-D-Ala-D-Ala)](n+1)-di-trans,octa-cis-undecaprenyl diphosphate + di-trans,octa-cis-undecaprenyl diphosphate + H(+)</text>
        <dbReference type="Rhea" id="RHEA:23708"/>
        <dbReference type="Rhea" id="RHEA-COMP:9602"/>
        <dbReference type="Rhea" id="RHEA-COMP:9603"/>
        <dbReference type="ChEBI" id="CHEBI:15378"/>
        <dbReference type="ChEBI" id="CHEBI:58405"/>
        <dbReference type="ChEBI" id="CHEBI:60033"/>
        <dbReference type="ChEBI" id="CHEBI:78435"/>
        <dbReference type="EC" id="2.4.99.28"/>
    </reaction>
</comment>
<dbReference type="GO" id="GO:0016757">
    <property type="term" value="F:glycosyltransferase activity"/>
    <property type="evidence" value="ECO:0007669"/>
    <property type="project" value="UniProtKB-KW"/>
</dbReference>
<evidence type="ECO:0000256" key="11">
    <source>
        <dbReference type="ARBA" id="ARBA00023136"/>
    </source>
</evidence>
<evidence type="ECO:0000256" key="6">
    <source>
        <dbReference type="ARBA" id="ARBA00022692"/>
    </source>
</evidence>
<evidence type="ECO:0000256" key="2">
    <source>
        <dbReference type="ARBA" id="ARBA00022645"/>
    </source>
</evidence>
<organism evidence="18 19">
    <name type="scientific">Geomicrobium sediminis</name>
    <dbReference type="NCBI Taxonomy" id="1347788"/>
    <lineage>
        <taxon>Bacteria</taxon>
        <taxon>Bacillati</taxon>
        <taxon>Bacillota</taxon>
        <taxon>Bacilli</taxon>
        <taxon>Bacillales</taxon>
        <taxon>Geomicrobium</taxon>
    </lineage>
</organism>
<keyword evidence="12" id="KW-0511">Multifunctional enzyme</keyword>
<evidence type="ECO:0000256" key="4">
    <source>
        <dbReference type="ARBA" id="ARBA00022676"/>
    </source>
</evidence>
<gene>
    <name evidence="18" type="ORF">JOD17_003040</name>
</gene>
<dbReference type="Gene3D" id="3.40.710.10">
    <property type="entry name" value="DD-peptidase/beta-lactamase superfamily"/>
    <property type="match status" value="1"/>
</dbReference>
<dbReference type="PANTHER" id="PTHR32282">
    <property type="entry name" value="BINDING PROTEIN TRANSPEPTIDASE, PUTATIVE-RELATED"/>
    <property type="match status" value="1"/>
</dbReference>
<evidence type="ECO:0000256" key="15">
    <source>
        <dbReference type="ARBA" id="ARBA00049902"/>
    </source>
</evidence>
<dbReference type="InterPro" id="IPR001460">
    <property type="entry name" value="PCN-bd_Tpept"/>
</dbReference>